<keyword evidence="3" id="KW-0813">Transport</keyword>
<dbReference type="GO" id="GO:0006865">
    <property type="term" value="P:amino acid transport"/>
    <property type="evidence" value="ECO:0007669"/>
    <property type="project" value="UniProtKB-KW"/>
</dbReference>
<feature type="transmembrane region" description="Helical" evidence="9">
    <location>
        <begin position="428"/>
        <end position="451"/>
    </location>
</feature>
<feature type="transmembrane region" description="Helical" evidence="9">
    <location>
        <begin position="300"/>
        <end position="319"/>
    </location>
</feature>
<feature type="transmembrane region" description="Helical" evidence="9">
    <location>
        <begin position="190"/>
        <end position="209"/>
    </location>
</feature>
<evidence type="ECO:0000256" key="3">
    <source>
        <dbReference type="ARBA" id="ARBA00022448"/>
    </source>
</evidence>
<sequence length="638" mass="69347">MLENQNAGPGKPTPSFLLVNEGGDRACTAMLKLDFINIATQHPPKSPFLAPRRSSYDIESPHAANAISSVKYNAAVEPEHKSNLLGCTANLITAIVGAGIIGIPYAMRETGLLAGWFLLVLSGILGSKSLCLLVEMAKHVDAASYEVLSEAVFGKAGWVCCNAMMFCMSAGPMLSYLMLVKDTLGQLLGYDGSICLIFSSLAVMLPLSLQRDMADLAKTSRFSVVFNIGLVGIIGMYSPSSESISNAGGFISVLSQSTIRPGTCFIGLGIISFAFSCHHSALIIAGSLENPTQVRWSRASWSALGFCTILSIIMGTAGYCGFLEETTGNILKNFVKPLEDSSPKELTAAKAANVARCFLCGTMFFVYPLESFVCRHVIMTNLFQGRVAHEGDDHTVLDRWDRRAITTIALYLSVLIPALNFDDVGIVLALTGTVAASTLTYIGPGVLFIGIHGQEFLDLAESRSGAVNPNGDLVLQNQLFWYLFLMPLWCRIAAMGKRGLSSHHAKKEMMTPVVCRLGKVRHKHEIMKKQRQRRSTEDNDEDCEPENERFPYELGLIGMTRKNYVSDAFGLIAMSESYGSIGSDHRNGEIHDMISADCVEEDPQDNKQTAVDFAVAIAFVIFGMIAFISGIVSIFRRS</sequence>
<dbReference type="GO" id="GO:0016020">
    <property type="term" value="C:membrane"/>
    <property type="evidence" value="ECO:0007669"/>
    <property type="project" value="UniProtKB-SubCell"/>
</dbReference>
<feature type="transmembrane region" description="Helical" evidence="9">
    <location>
        <begin position="84"/>
        <end position="107"/>
    </location>
</feature>
<evidence type="ECO:0000256" key="8">
    <source>
        <dbReference type="SAM" id="MobiDB-lite"/>
    </source>
</evidence>
<evidence type="ECO:0000256" key="2">
    <source>
        <dbReference type="ARBA" id="ARBA00008066"/>
    </source>
</evidence>
<evidence type="ECO:0000256" key="9">
    <source>
        <dbReference type="SAM" id="Phobius"/>
    </source>
</evidence>
<organism evidence="11 12">
    <name type="scientific">Stephanodiscus triporus</name>
    <dbReference type="NCBI Taxonomy" id="2934178"/>
    <lineage>
        <taxon>Eukaryota</taxon>
        <taxon>Sar</taxon>
        <taxon>Stramenopiles</taxon>
        <taxon>Ochrophyta</taxon>
        <taxon>Bacillariophyta</taxon>
        <taxon>Coscinodiscophyceae</taxon>
        <taxon>Thalassiosirophycidae</taxon>
        <taxon>Stephanodiscales</taxon>
        <taxon>Stephanodiscaceae</taxon>
        <taxon>Stephanodiscus</taxon>
    </lineage>
</organism>
<evidence type="ECO:0000256" key="4">
    <source>
        <dbReference type="ARBA" id="ARBA00022692"/>
    </source>
</evidence>
<comment type="caution">
    <text evidence="11">The sequence shown here is derived from an EMBL/GenBank/DDBJ whole genome shotgun (WGS) entry which is preliminary data.</text>
</comment>
<keyword evidence="4 9" id="KW-0812">Transmembrane</keyword>
<evidence type="ECO:0000256" key="7">
    <source>
        <dbReference type="ARBA" id="ARBA00023136"/>
    </source>
</evidence>
<feature type="transmembrane region" description="Helical" evidence="9">
    <location>
        <begin position="404"/>
        <end position="421"/>
    </location>
</feature>
<evidence type="ECO:0000259" key="10">
    <source>
        <dbReference type="Pfam" id="PF01490"/>
    </source>
</evidence>
<feature type="transmembrane region" description="Helical" evidence="9">
    <location>
        <begin position="259"/>
        <end position="288"/>
    </location>
</feature>
<feature type="domain" description="Amino acid transporter transmembrane" evidence="10">
    <location>
        <begin position="81"/>
        <end position="456"/>
    </location>
</feature>
<evidence type="ECO:0000313" key="12">
    <source>
        <dbReference type="Proteomes" id="UP001530315"/>
    </source>
</evidence>
<evidence type="ECO:0000256" key="6">
    <source>
        <dbReference type="ARBA" id="ARBA00022989"/>
    </source>
</evidence>
<keyword evidence="5" id="KW-0029">Amino-acid transport</keyword>
<keyword evidence="7 9" id="KW-0472">Membrane</keyword>
<dbReference type="EMBL" id="JALLAZ020001749">
    <property type="protein sequence ID" value="KAL3765501.1"/>
    <property type="molecule type" value="Genomic_DNA"/>
</dbReference>
<dbReference type="PANTHER" id="PTHR22950:SF458">
    <property type="entry name" value="SODIUM-COUPLED NEUTRAL AMINO ACID TRANSPORTER 11-RELATED"/>
    <property type="match status" value="1"/>
</dbReference>
<evidence type="ECO:0000256" key="1">
    <source>
        <dbReference type="ARBA" id="ARBA00004141"/>
    </source>
</evidence>
<feature type="transmembrane region" description="Helical" evidence="9">
    <location>
        <begin position="156"/>
        <end position="178"/>
    </location>
</feature>
<reference evidence="11 12" key="1">
    <citation type="submission" date="2024-10" db="EMBL/GenBank/DDBJ databases">
        <title>Updated reference genomes for cyclostephanoid diatoms.</title>
        <authorList>
            <person name="Roberts W.R."/>
            <person name="Alverson A.J."/>
        </authorList>
    </citation>
    <scope>NUCLEOTIDE SEQUENCE [LARGE SCALE GENOMIC DNA]</scope>
    <source>
        <strain evidence="11 12">AJA276-08</strain>
    </source>
</reference>
<comment type="subcellular location">
    <subcellularLocation>
        <location evidence="1">Membrane</location>
        <topology evidence="1">Multi-pass membrane protein</topology>
    </subcellularLocation>
</comment>
<comment type="similarity">
    <text evidence="2">Belongs to the amino acid/polyamine transporter 2 family.</text>
</comment>
<dbReference type="PANTHER" id="PTHR22950">
    <property type="entry name" value="AMINO ACID TRANSPORTER"/>
    <property type="match status" value="1"/>
</dbReference>
<feature type="transmembrane region" description="Helical" evidence="9">
    <location>
        <begin position="113"/>
        <end position="135"/>
    </location>
</feature>
<name>A0ABD3MU72_9STRA</name>
<feature type="transmembrane region" description="Helical" evidence="9">
    <location>
        <begin position="613"/>
        <end position="635"/>
    </location>
</feature>
<accession>A0ABD3MU72</accession>
<proteinExistence type="inferred from homology"/>
<keyword evidence="12" id="KW-1185">Reference proteome</keyword>
<gene>
    <name evidence="11" type="ORF">ACHAW5_007384</name>
</gene>
<feature type="region of interest" description="Disordered" evidence="8">
    <location>
        <begin position="526"/>
        <end position="546"/>
    </location>
</feature>
<dbReference type="Pfam" id="PF01490">
    <property type="entry name" value="Aa_trans"/>
    <property type="match status" value="1"/>
</dbReference>
<evidence type="ECO:0000256" key="5">
    <source>
        <dbReference type="ARBA" id="ARBA00022970"/>
    </source>
</evidence>
<protein>
    <recommendedName>
        <fullName evidence="10">Amino acid transporter transmembrane domain-containing protein</fullName>
    </recommendedName>
</protein>
<evidence type="ECO:0000313" key="11">
    <source>
        <dbReference type="EMBL" id="KAL3765501.1"/>
    </source>
</evidence>
<keyword evidence="6 9" id="KW-1133">Transmembrane helix</keyword>
<dbReference type="InterPro" id="IPR013057">
    <property type="entry name" value="AA_transpt_TM"/>
</dbReference>
<feature type="transmembrane region" description="Helical" evidence="9">
    <location>
        <begin position="479"/>
        <end position="500"/>
    </location>
</feature>
<dbReference type="Proteomes" id="UP001530315">
    <property type="component" value="Unassembled WGS sequence"/>
</dbReference>
<dbReference type="AlphaFoldDB" id="A0ABD3MU72"/>